<sequence length="179" mass="20129">MEYKSLLAILSIFYKLASSAAVEPEIQGGSPCCKSKMEAPMCHDMGCSGVFVNSYKLRIIFDWWLCEKGWQYALTLVGLFGFAAMSPCLKAYREIIRNKVIKTYICDCLLTHFLLFVFALAVYILDFLLMLIVMSFNVGVFFAITTGYALGYLVSAMAYANYKSSSRSQSFSQINEDCC</sequence>
<keyword evidence="4" id="KW-0406">Ion transport</keyword>
<evidence type="ECO:0000313" key="7">
    <source>
        <dbReference type="Proteomes" id="UP000003786"/>
    </source>
</evidence>
<evidence type="ECO:0000256" key="1">
    <source>
        <dbReference type="ARBA" id="ARBA00022692"/>
    </source>
</evidence>
<dbReference type="GO" id="GO:0016020">
    <property type="term" value="C:membrane"/>
    <property type="evidence" value="ECO:0007669"/>
    <property type="project" value="UniProtKB-SubCell"/>
</dbReference>
<dbReference type="PANTHER" id="PTHR12483">
    <property type="entry name" value="SOLUTE CARRIER FAMILY 31 COPPER TRANSPORTERS"/>
    <property type="match status" value="1"/>
</dbReference>
<dbReference type="STRING" id="869250.J7M4T8"/>
<keyword evidence="5" id="KW-0732">Signal</keyword>
<evidence type="ECO:0000256" key="2">
    <source>
        <dbReference type="ARBA" id="ARBA00022989"/>
    </source>
</evidence>
<evidence type="ECO:0000256" key="5">
    <source>
        <dbReference type="SAM" id="SignalP"/>
    </source>
</evidence>
<evidence type="ECO:0000256" key="3">
    <source>
        <dbReference type="ARBA" id="ARBA00023136"/>
    </source>
</evidence>
<keyword evidence="4" id="KW-0813">Transport</keyword>
<dbReference type="EMBL" id="AP011949">
    <property type="protein sequence ID" value="BAM42515.1"/>
    <property type="molecule type" value="Genomic_DNA"/>
</dbReference>
<organism evidence="6 7">
    <name type="scientific">Theileria orientalis strain Shintoku</name>
    <dbReference type="NCBI Taxonomy" id="869250"/>
    <lineage>
        <taxon>Eukaryota</taxon>
        <taxon>Sar</taxon>
        <taxon>Alveolata</taxon>
        <taxon>Apicomplexa</taxon>
        <taxon>Aconoidasida</taxon>
        <taxon>Piroplasmida</taxon>
        <taxon>Theileriidae</taxon>
        <taxon>Theileria</taxon>
    </lineage>
</organism>
<accession>J7M4T8</accession>
<dbReference type="RefSeq" id="XP_009692816.1">
    <property type="nucleotide sequence ID" value="XM_009694521.1"/>
</dbReference>
<dbReference type="AlphaFoldDB" id="J7M4T8"/>
<name>J7M4T8_THEOR</name>
<dbReference type="KEGG" id="tot:TOT_040000883"/>
<feature type="transmembrane region" description="Helical" evidence="4">
    <location>
        <begin position="70"/>
        <end position="92"/>
    </location>
</feature>
<dbReference type="eggNOG" id="KOG3386">
    <property type="taxonomic scope" value="Eukaryota"/>
</dbReference>
<feature type="transmembrane region" description="Helical" evidence="4">
    <location>
        <begin position="113"/>
        <end position="134"/>
    </location>
</feature>
<comment type="similarity">
    <text evidence="4">Belongs to the copper transporter (Ctr) (TC 1.A.56) family. SLC31A subfamily.</text>
</comment>
<keyword evidence="1 4" id="KW-0812">Transmembrane</keyword>
<keyword evidence="4" id="KW-0187">Copper transport</keyword>
<dbReference type="GeneID" id="20716912"/>
<feature type="signal peptide" evidence="5">
    <location>
        <begin position="1"/>
        <end position="21"/>
    </location>
</feature>
<proteinExistence type="inferred from homology"/>
<feature type="transmembrane region" description="Helical" evidence="4">
    <location>
        <begin position="140"/>
        <end position="162"/>
    </location>
</feature>
<keyword evidence="4" id="KW-0186">Copper</keyword>
<evidence type="ECO:0000313" key="6">
    <source>
        <dbReference type="EMBL" id="BAM42515.1"/>
    </source>
</evidence>
<reference evidence="6 7" key="1">
    <citation type="journal article" date="2012" name="MBio">
        <title>Comparative genome analysis of three eukaryotic parasites with differing abilities to transform leukocytes reveals key mediators of Theileria-induced leukocyte transformation.</title>
        <authorList>
            <person name="Hayashida K."/>
            <person name="Hara Y."/>
            <person name="Abe T."/>
            <person name="Yamasaki C."/>
            <person name="Toyoda A."/>
            <person name="Kosuge T."/>
            <person name="Suzuki Y."/>
            <person name="Sato Y."/>
            <person name="Kawashima S."/>
            <person name="Katayama T."/>
            <person name="Wakaguri H."/>
            <person name="Inoue N."/>
            <person name="Homma K."/>
            <person name="Tada-Umezaki M."/>
            <person name="Yagi Y."/>
            <person name="Fujii Y."/>
            <person name="Habara T."/>
            <person name="Kanehisa M."/>
            <person name="Watanabe H."/>
            <person name="Ito K."/>
            <person name="Gojobori T."/>
            <person name="Sugawara H."/>
            <person name="Imanishi T."/>
            <person name="Weir W."/>
            <person name="Gardner M."/>
            <person name="Pain A."/>
            <person name="Shiels B."/>
            <person name="Hattori M."/>
            <person name="Nene V."/>
            <person name="Sugimoto C."/>
        </authorList>
    </citation>
    <scope>NUCLEOTIDE SEQUENCE [LARGE SCALE GENOMIC DNA]</scope>
    <source>
        <strain evidence="6 7">Shintoku</strain>
    </source>
</reference>
<dbReference type="OrthoDB" id="73901at2759"/>
<keyword evidence="3 4" id="KW-0472">Membrane</keyword>
<dbReference type="GO" id="GO:0005375">
    <property type="term" value="F:copper ion transmembrane transporter activity"/>
    <property type="evidence" value="ECO:0007669"/>
    <property type="project" value="UniProtKB-UniRule"/>
</dbReference>
<keyword evidence="2 4" id="KW-1133">Transmembrane helix</keyword>
<evidence type="ECO:0000256" key="4">
    <source>
        <dbReference type="RuleBase" id="RU367022"/>
    </source>
</evidence>
<dbReference type="VEuPathDB" id="PiroplasmaDB:TOT_040000883"/>
<feature type="chain" id="PRO_5003795669" description="Copper transport protein" evidence="5">
    <location>
        <begin position="22"/>
        <end position="179"/>
    </location>
</feature>
<protein>
    <recommendedName>
        <fullName evidence="4">Copper transport protein</fullName>
    </recommendedName>
</protein>
<gene>
    <name evidence="6" type="ORF">TOT_040000883</name>
</gene>
<dbReference type="Proteomes" id="UP000003786">
    <property type="component" value="Chromosome 4"/>
</dbReference>
<dbReference type="InterPro" id="IPR007274">
    <property type="entry name" value="Cop_transporter"/>
</dbReference>
<keyword evidence="7" id="KW-1185">Reference proteome</keyword>
<dbReference type="Pfam" id="PF04145">
    <property type="entry name" value="Ctr"/>
    <property type="match status" value="1"/>
</dbReference>
<comment type="subcellular location">
    <subcellularLocation>
        <location evidence="4">Membrane</location>
        <topology evidence="4">Multi-pass membrane protein</topology>
    </subcellularLocation>
</comment>